<dbReference type="PANTHER" id="PTHR33231">
    <property type="entry name" value="30S RIBOSOMAL PROTEIN"/>
    <property type="match status" value="1"/>
</dbReference>
<dbReference type="InterPro" id="IPR034694">
    <property type="entry name" value="HPF_long/plastid"/>
</dbReference>
<name>A0A1M4SD46_9CLOT</name>
<keyword evidence="1 3" id="KW-0963">Cytoplasm</keyword>
<evidence type="ECO:0000313" key="6">
    <source>
        <dbReference type="Proteomes" id="UP000184423"/>
    </source>
</evidence>
<keyword evidence="5" id="KW-0689">Ribosomal protein</keyword>
<feature type="domain" description="Sigma 54 modulation/S30EA ribosomal protein C-terminal" evidence="4">
    <location>
        <begin position="117"/>
        <end position="169"/>
    </location>
</feature>
<dbReference type="SUPFAM" id="SSF69754">
    <property type="entry name" value="Ribosome binding protein Y (YfiA homologue)"/>
    <property type="match status" value="1"/>
</dbReference>
<dbReference type="AlphaFoldDB" id="A0A1M4SD46"/>
<dbReference type="InterPro" id="IPR038416">
    <property type="entry name" value="Ribosom_S30AE_C_sf"/>
</dbReference>
<dbReference type="InterPro" id="IPR050574">
    <property type="entry name" value="HPF/YfiA_ribosome-assoc"/>
</dbReference>
<dbReference type="GO" id="GO:0043024">
    <property type="term" value="F:ribosomal small subunit binding"/>
    <property type="evidence" value="ECO:0007669"/>
    <property type="project" value="TreeGrafter"/>
</dbReference>
<keyword evidence="2 3" id="KW-0810">Translation regulation</keyword>
<evidence type="ECO:0000259" key="4">
    <source>
        <dbReference type="Pfam" id="PF16321"/>
    </source>
</evidence>
<dbReference type="CDD" id="cd00552">
    <property type="entry name" value="RaiA"/>
    <property type="match status" value="1"/>
</dbReference>
<dbReference type="Pfam" id="PF02482">
    <property type="entry name" value="Ribosomal_S30AE"/>
    <property type="match status" value="1"/>
</dbReference>
<proteinExistence type="inferred from homology"/>
<dbReference type="Gene3D" id="3.30.505.50">
    <property type="entry name" value="Sigma 54 modulation/S30EA ribosomal protein, C-terminal domain"/>
    <property type="match status" value="1"/>
</dbReference>
<dbReference type="InterPro" id="IPR003489">
    <property type="entry name" value="RHF/RaiA"/>
</dbReference>
<evidence type="ECO:0000256" key="2">
    <source>
        <dbReference type="ARBA" id="ARBA00022845"/>
    </source>
</evidence>
<dbReference type="Proteomes" id="UP000184423">
    <property type="component" value="Unassembled WGS sequence"/>
</dbReference>
<sequence>MKYIMTGKNVALTDALKATVERKLGKLERYFSGDVEAHITLSVQKTKQIIEVTIPFNGMILRAEESTNDMYSSIDNVVEKLEKQIIKHKTKLEKQIREGAIKFAEVPKYDFDEDDVNIKKIKRFSLKPMNVEEAVLQMELLGHDFFVFKNAETDDVNVVYKRNDGGYGLIEPEF</sequence>
<keyword evidence="6" id="KW-1185">Reference proteome</keyword>
<accession>A0A1M4SD46</accession>
<dbReference type="RefSeq" id="WP_027307875.1">
    <property type="nucleotide sequence ID" value="NZ_FQVG01000001.1"/>
</dbReference>
<comment type="function">
    <text evidence="3">Required for dimerization of active 70S ribosomes into 100S ribosomes in stationary phase; 100S ribosomes are translationally inactive and sometimes present during exponential growth.</text>
</comment>
<gene>
    <name evidence="3" type="primary">hpf</name>
    <name evidence="5" type="ORF">SAMN02746091_00128</name>
</gene>
<evidence type="ECO:0000256" key="3">
    <source>
        <dbReference type="HAMAP-Rule" id="MF_00839"/>
    </source>
</evidence>
<evidence type="ECO:0000313" key="5">
    <source>
        <dbReference type="EMBL" id="SHE30116.1"/>
    </source>
</evidence>
<comment type="subcellular location">
    <subcellularLocation>
        <location evidence="3">Cytoplasm</location>
    </subcellularLocation>
</comment>
<dbReference type="InterPro" id="IPR036567">
    <property type="entry name" value="RHF-like"/>
</dbReference>
<dbReference type="GO" id="GO:0045900">
    <property type="term" value="P:negative regulation of translational elongation"/>
    <property type="evidence" value="ECO:0007669"/>
    <property type="project" value="TreeGrafter"/>
</dbReference>
<reference evidence="6" key="1">
    <citation type="submission" date="2016-11" db="EMBL/GenBank/DDBJ databases">
        <authorList>
            <person name="Varghese N."/>
            <person name="Submissions S."/>
        </authorList>
    </citation>
    <scope>NUCLEOTIDE SEQUENCE [LARGE SCALE GENOMIC DNA]</scope>
    <source>
        <strain evidence="6">DSM 10124</strain>
    </source>
</reference>
<dbReference type="HAMAP" id="MF_00839">
    <property type="entry name" value="HPF"/>
    <property type="match status" value="1"/>
</dbReference>
<dbReference type="NCBIfam" id="TIGR00741">
    <property type="entry name" value="yfiA"/>
    <property type="match status" value="1"/>
</dbReference>
<comment type="subunit">
    <text evidence="3">Interacts with 100S ribosomes.</text>
</comment>
<evidence type="ECO:0000256" key="1">
    <source>
        <dbReference type="ARBA" id="ARBA00022490"/>
    </source>
</evidence>
<dbReference type="Gene3D" id="3.30.160.100">
    <property type="entry name" value="Ribosome hibernation promotion factor-like"/>
    <property type="match status" value="1"/>
</dbReference>
<dbReference type="FunFam" id="3.30.505.50:FF:000001">
    <property type="entry name" value="Ribosome hibernation promoting factor"/>
    <property type="match status" value="1"/>
</dbReference>
<dbReference type="Pfam" id="PF16321">
    <property type="entry name" value="Ribosom_S30AE_C"/>
    <property type="match status" value="1"/>
</dbReference>
<dbReference type="InterPro" id="IPR032528">
    <property type="entry name" value="Ribosom_S30AE_C"/>
</dbReference>
<comment type="similarity">
    <text evidence="3">Belongs to the HPF/YfiA ribosome-associated protein family. Long HPF subfamily.</text>
</comment>
<dbReference type="GO" id="GO:0022627">
    <property type="term" value="C:cytosolic small ribosomal subunit"/>
    <property type="evidence" value="ECO:0007669"/>
    <property type="project" value="TreeGrafter"/>
</dbReference>
<keyword evidence="5" id="KW-0687">Ribonucleoprotein</keyword>
<organism evidence="5 6">
    <name type="scientific">Caloramator proteoclasticus DSM 10124</name>
    <dbReference type="NCBI Taxonomy" id="1121262"/>
    <lineage>
        <taxon>Bacteria</taxon>
        <taxon>Bacillati</taxon>
        <taxon>Bacillota</taxon>
        <taxon>Clostridia</taxon>
        <taxon>Eubacteriales</taxon>
        <taxon>Clostridiaceae</taxon>
        <taxon>Caloramator</taxon>
    </lineage>
</organism>
<dbReference type="EMBL" id="FQVG01000001">
    <property type="protein sequence ID" value="SHE30116.1"/>
    <property type="molecule type" value="Genomic_DNA"/>
</dbReference>
<protein>
    <recommendedName>
        <fullName evidence="3">Ribosome hibernation promoting factor</fullName>
        <shortName evidence="3">HPF</shortName>
    </recommendedName>
</protein>
<dbReference type="PANTHER" id="PTHR33231:SF1">
    <property type="entry name" value="30S RIBOSOMAL PROTEIN"/>
    <property type="match status" value="1"/>
</dbReference>